<dbReference type="PROSITE" id="PS51794">
    <property type="entry name" value="DAC"/>
    <property type="match status" value="1"/>
</dbReference>
<dbReference type="EMBL" id="VSRQ01000008">
    <property type="protein sequence ID" value="TYK44564.1"/>
    <property type="molecule type" value="Genomic_DNA"/>
</dbReference>
<dbReference type="RefSeq" id="WP_148766775.1">
    <property type="nucleotide sequence ID" value="NZ_VSRQ01000008.1"/>
</dbReference>
<dbReference type="Proteomes" id="UP000323505">
    <property type="component" value="Unassembled WGS sequence"/>
</dbReference>
<comment type="caution">
    <text evidence="2">The sequence shown here is derived from an EMBL/GenBank/DDBJ whole genome shotgun (WGS) entry which is preliminary data.</text>
</comment>
<dbReference type="Pfam" id="PF21752">
    <property type="entry name" value="DACNG"/>
    <property type="match status" value="1"/>
</dbReference>
<reference evidence="2 3" key="1">
    <citation type="submission" date="2019-08" db="EMBL/GenBank/DDBJ databases">
        <title>Actinomadura sp. nov. CYP1-5 isolated from mountain soil.</title>
        <authorList>
            <person name="Songsumanus A."/>
            <person name="Kuncharoen N."/>
            <person name="Kudo T."/>
            <person name="Yuki M."/>
            <person name="Igarashi Y."/>
            <person name="Tanasupawat S."/>
        </authorList>
    </citation>
    <scope>NUCLEOTIDE SEQUENCE [LARGE SCALE GENOMIC DNA]</scope>
    <source>
        <strain evidence="2 3">CYP1-5</strain>
    </source>
</reference>
<gene>
    <name evidence="2" type="ORF">FXF68_34460</name>
</gene>
<dbReference type="InterPro" id="IPR036888">
    <property type="entry name" value="DNA_integrity_DisA_N_sf"/>
</dbReference>
<keyword evidence="3" id="KW-1185">Reference proteome</keyword>
<dbReference type="InterPro" id="IPR048555">
    <property type="entry name" value="DACNH"/>
</dbReference>
<evidence type="ECO:0000259" key="1">
    <source>
        <dbReference type="PROSITE" id="PS51794"/>
    </source>
</evidence>
<dbReference type="InterPro" id="IPR048554">
    <property type="entry name" value="DACNG"/>
</dbReference>
<feature type="domain" description="DAC" evidence="1">
    <location>
        <begin position="338"/>
        <end position="488"/>
    </location>
</feature>
<protein>
    <recommendedName>
        <fullName evidence="1">DAC domain-containing protein</fullName>
    </recommendedName>
</protein>
<dbReference type="Pfam" id="PF21750">
    <property type="entry name" value="DACNH"/>
    <property type="match status" value="1"/>
</dbReference>
<dbReference type="SUPFAM" id="SSF143597">
    <property type="entry name" value="YojJ-like"/>
    <property type="match status" value="1"/>
</dbReference>
<sequence>MWAYQHTFRLTVEAGIRAALEAIGFFGDPAIVLVGFQVAGEHDFDICIEPEVGPYRPSDFKKVRERAAHLYEQHPDRNVFHSDARAEASFHKGLRNWMRAQAIEETLADLPGGQDRAFFVHGAVKLDDYLVHIVLGVDKEILRQVPQITTKLRGRLRIHRSLVHAVIDEALSFAAQELRIRNLGVDLGLGHHELARKAAGLMVATTLYCAGTDANVYDGHRLMSDLSALPYEGRSGVGRVVFARRGHSAVDVKLKLGQSASIRNIAAARKLLEVSGPGVDLLSDGENVYGLGTLRPDYDAASETAFVVDITGRGSWELSHAGRALLAFRNGTPHLPSRVLNESYLHDLVDRFFFPDADVGALLEAAKAAGKHKHGAMLVISGDARREAARLFPQAWSVEPVRLTPELLTQLTNMDGAILVDPQGLCHAIGVILDGIAQGEGDPARGSRFNNAVRYLGGQTPPTIVVVYSSDGGVTILPQLHSRISKSHVVGIVEQYLAVASASPRNLRDVHQTWEKVKAVRFYLSRGQCDMLNQARASVDDWAQQDSSITIWPVETDLEPDPKMNDSYWL</sequence>
<dbReference type="Gene3D" id="3.40.1700.10">
    <property type="entry name" value="DNA integrity scanning protein, DisA, N-terminal domain"/>
    <property type="match status" value="1"/>
</dbReference>
<organism evidence="2 3">
    <name type="scientific">Actinomadura decatromicini</name>
    <dbReference type="NCBI Taxonomy" id="2604572"/>
    <lineage>
        <taxon>Bacteria</taxon>
        <taxon>Bacillati</taxon>
        <taxon>Actinomycetota</taxon>
        <taxon>Actinomycetes</taxon>
        <taxon>Streptosporangiales</taxon>
        <taxon>Thermomonosporaceae</taxon>
        <taxon>Actinomadura</taxon>
    </lineage>
</organism>
<proteinExistence type="predicted"/>
<dbReference type="Pfam" id="PF02457">
    <property type="entry name" value="DAC"/>
    <property type="match status" value="1"/>
</dbReference>
<accession>A0A5D3F9I1</accession>
<dbReference type="InterPro" id="IPR003390">
    <property type="entry name" value="DNA_integrity_scan_DisA_N"/>
</dbReference>
<evidence type="ECO:0000313" key="2">
    <source>
        <dbReference type="EMBL" id="TYK44564.1"/>
    </source>
</evidence>
<name>A0A5D3F9I1_9ACTN</name>
<dbReference type="AlphaFoldDB" id="A0A5D3F9I1"/>
<evidence type="ECO:0000313" key="3">
    <source>
        <dbReference type="Proteomes" id="UP000323505"/>
    </source>
</evidence>